<reference evidence="4" key="1">
    <citation type="submission" date="2018-02" db="EMBL/GenBank/DDBJ databases">
        <title>Draft genome sequencing of Rhodococcus opacus KU647198.</title>
        <authorList>
            <person name="Zheng B.-X."/>
        </authorList>
    </citation>
    <scope>NUCLEOTIDE SEQUENCE [LARGE SCALE GENOMIC DNA]</scope>
    <source>
        <strain evidence="4">04-OD7</strain>
    </source>
</reference>
<organism evidence="3 4">
    <name type="scientific">Rhodococcus opacus</name>
    <name type="common">Nocardia opaca</name>
    <dbReference type="NCBI Taxonomy" id="37919"/>
    <lineage>
        <taxon>Bacteria</taxon>
        <taxon>Bacillati</taxon>
        <taxon>Actinomycetota</taxon>
        <taxon>Actinomycetes</taxon>
        <taxon>Mycobacteriales</taxon>
        <taxon>Nocardiaceae</taxon>
        <taxon>Rhodococcus</taxon>
    </lineage>
</organism>
<evidence type="ECO:0000313" key="3">
    <source>
        <dbReference type="EMBL" id="PQP20879.1"/>
    </source>
</evidence>
<evidence type="ECO:0000259" key="2">
    <source>
        <dbReference type="SMART" id="SM00065"/>
    </source>
</evidence>
<evidence type="ECO:0000313" key="4">
    <source>
        <dbReference type="Proteomes" id="UP000239290"/>
    </source>
</evidence>
<accession>A0A2S8J1U8</accession>
<dbReference type="EMBL" id="PUIO01000038">
    <property type="protein sequence ID" value="PQP20879.1"/>
    <property type="molecule type" value="Genomic_DNA"/>
</dbReference>
<feature type="compositionally biased region" description="Low complexity" evidence="1">
    <location>
        <begin position="18"/>
        <end position="36"/>
    </location>
</feature>
<evidence type="ECO:0000256" key="1">
    <source>
        <dbReference type="SAM" id="MobiDB-lite"/>
    </source>
</evidence>
<dbReference type="AlphaFoldDB" id="A0A2S8J1U8"/>
<dbReference type="Gene3D" id="3.30.450.40">
    <property type="match status" value="1"/>
</dbReference>
<dbReference type="InterPro" id="IPR003018">
    <property type="entry name" value="GAF"/>
</dbReference>
<feature type="region of interest" description="Disordered" evidence="1">
    <location>
        <begin position="226"/>
        <end position="250"/>
    </location>
</feature>
<feature type="region of interest" description="Disordered" evidence="1">
    <location>
        <begin position="1"/>
        <end position="47"/>
    </location>
</feature>
<dbReference type="Pfam" id="PF13185">
    <property type="entry name" value="GAF_2"/>
    <property type="match status" value="1"/>
</dbReference>
<sequence>MMRSCGCARTPSGWVARSSTWPGTSCPTGSTSTSSTNDHPAAGEGDHAMIEDIPDTQAHVVEVLSAITAHLADTATDPAAALADITAASADLLGAAAGVLVVDPRGGVAVVAASDERARIVELLQAQGEHGPCLDAVAAGTPVEVPDLSESHRRWPEFTDVATTLGYRAVLAIPMLLDGHAIGGLNVFYTTVREFTDYDRRLAAVLAASAVMHLIRDDAAHRRAKLTERTLGPDPRPCARRPGGRTHRRTLHITPAAARTLLEHHASTHHTPLRALAQHITTGSLAPADLTGVDDTAPGQQAPHPDHQALRWSHRTTSGP</sequence>
<dbReference type="Proteomes" id="UP000239290">
    <property type="component" value="Unassembled WGS sequence"/>
</dbReference>
<dbReference type="InterPro" id="IPR029016">
    <property type="entry name" value="GAF-like_dom_sf"/>
</dbReference>
<comment type="caution">
    <text evidence="3">The sequence shown here is derived from an EMBL/GenBank/DDBJ whole genome shotgun (WGS) entry which is preliminary data.</text>
</comment>
<proteinExistence type="predicted"/>
<feature type="compositionally biased region" description="Basic residues" evidence="1">
    <location>
        <begin position="238"/>
        <end position="250"/>
    </location>
</feature>
<protein>
    <submittedName>
        <fullName evidence="3">GAF domain-containing protein</fullName>
    </submittedName>
</protein>
<name>A0A2S8J1U8_RHOOP</name>
<feature type="domain" description="GAF" evidence="2">
    <location>
        <begin position="77"/>
        <end position="224"/>
    </location>
</feature>
<dbReference type="SUPFAM" id="SSF55781">
    <property type="entry name" value="GAF domain-like"/>
    <property type="match status" value="1"/>
</dbReference>
<feature type="region of interest" description="Disordered" evidence="1">
    <location>
        <begin position="287"/>
        <end position="320"/>
    </location>
</feature>
<dbReference type="SMART" id="SM00065">
    <property type="entry name" value="GAF"/>
    <property type="match status" value="1"/>
</dbReference>
<gene>
    <name evidence="3" type="ORF">C5613_27310</name>
</gene>